<organism evidence="1 2">
    <name type="scientific">Zostera marina</name>
    <name type="common">Eelgrass</name>
    <dbReference type="NCBI Taxonomy" id="29655"/>
    <lineage>
        <taxon>Eukaryota</taxon>
        <taxon>Viridiplantae</taxon>
        <taxon>Streptophyta</taxon>
        <taxon>Embryophyta</taxon>
        <taxon>Tracheophyta</taxon>
        <taxon>Spermatophyta</taxon>
        <taxon>Magnoliopsida</taxon>
        <taxon>Liliopsida</taxon>
        <taxon>Zosteraceae</taxon>
        <taxon>Zostera</taxon>
    </lineage>
</organism>
<dbReference type="EMBL" id="LFYR01001587">
    <property type="protein sequence ID" value="KMZ60722.1"/>
    <property type="molecule type" value="Genomic_DNA"/>
</dbReference>
<keyword evidence="2" id="KW-1185">Reference proteome</keyword>
<sequence>MKTLPDYIIKNQFLNKLNERRSKRKMKKRKN</sequence>
<protein>
    <submittedName>
        <fullName evidence="1">Uncharacterized protein</fullName>
    </submittedName>
</protein>
<dbReference type="Proteomes" id="UP000036987">
    <property type="component" value="Unassembled WGS sequence"/>
</dbReference>
<comment type="caution">
    <text evidence="1">The sequence shown here is derived from an EMBL/GenBank/DDBJ whole genome shotgun (WGS) entry which is preliminary data.</text>
</comment>
<evidence type="ECO:0000313" key="2">
    <source>
        <dbReference type="Proteomes" id="UP000036987"/>
    </source>
</evidence>
<accession>A0A0K9NXF2</accession>
<evidence type="ECO:0000313" key="1">
    <source>
        <dbReference type="EMBL" id="KMZ60722.1"/>
    </source>
</evidence>
<reference evidence="2" key="1">
    <citation type="journal article" date="2016" name="Nature">
        <title>The genome of the seagrass Zostera marina reveals angiosperm adaptation to the sea.</title>
        <authorList>
            <person name="Olsen J.L."/>
            <person name="Rouze P."/>
            <person name="Verhelst B."/>
            <person name="Lin Y.-C."/>
            <person name="Bayer T."/>
            <person name="Collen J."/>
            <person name="Dattolo E."/>
            <person name="De Paoli E."/>
            <person name="Dittami S."/>
            <person name="Maumus F."/>
            <person name="Michel G."/>
            <person name="Kersting A."/>
            <person name="Lauritano C."/>
            <person name="Lohaus R."/>
            <person name="Toepel M."/>
            <person name="Tonon T."/>
            <person name="Vanneste K."/>
            <person name="Amirebrahimi M."/>
            <person name="Brakel J."/>
            <person name="Bostroem C."/>
            <person name="Chovatia M."/>
            <person name="Grimwood J."/>
            <person name="Jenkins J.W."/>
            <person name="Jueterbock A."/>
            <person name="Mraz A."/>
            <person name="Stam W.T."/>
            <person name="Tice H."/>
            <person name="Bornberg-Bauer E."/>
            <person name="Green P.J."/>
            <person name="Pearson G.A."/>
            <person name="Procaccini G."/>
            <person name="Duarte C.M."/>
            <person name="Schmutz J."/>
            <person name="Reusch T.B.H."/>
            <person name="Van de Peer Y."/>
        </authorList>
    </citation>
    <scope>NUCLEOTIDE SEQUENCE [LARGE SCALE GENOMIC DNA]</scope>
    <source>
        <strain evidence="2">cv. Finnish</strain>
    </source>
</reference>
<proteinExistence type="predicted"/>
<dbReference type="AlphaFoldDB" id="A0A0K9NXF2"/>
<gene>
    <name evidence="1" type="ORF">ZOSMA_57G00580</name>
</gene>
<name>A0A0K9NXF2_ZOSMR</name>